<dbReference type="GO" id="GO:0061630">
    <property type="term" value="F:ubiquitin protein ligase activity"/>
    <property type="evidence" value="ECO:0007669"/>
    <property type="project" value="UniProtKB-EC"/>
</dbReference>
<dbReference type="PANTHER" id="PTHR15710">
    <property type="entry name" value="E3 UBIQUITIN-PROTEIN LIGASE PRAJA"/>
    <property type="match status" value="1"/>
</dbReference>
<dbReference type="PROSITE" id="PS50089">
    <property type="entry name" value="ZF_RING_2"/>
    <property type="match status" value="1"/>
</dbReference>
<evidence type="ECO:0000259" key="7">
    <source>
        <dbReference type="PROSITE" id="PS50089"/>
    </source>
</evidence>
<dbReference type="InterPro" id="IPR013083">
    <property type="entry name" value="Znf_RING/FYVE/PHD"/>
</dbReference>
<dbReference type="Gene3D" id="3.30.40.10">
    <property type="entry name" value="Zinc/RING finger domain, C3HC4 (zinc finger)"/>
    <property type="match status" value="1"/>
</dbReference>
<dbReference type="Pfam" id="PF13639">
    <property type="entry name" value="zf-RING_2"/>
    <property type="match status" value="1"/>
</dbReference>
<dbReference type="AlphaFoldDB" id="A0AAV0D7D5"/>
<comment type="caution">
    <text evidence="8">The sequence shown here is derived from an EMBL/GenBank/DDBJ whole genome shotgun (WGS) entry which is preliminary data.</text>
</comment>
<evidence type="ECO:0000256" key="3">
    <source>
        <dbReference type="ARBA" id="ARBA00022723"/>
    </source>
</evidence>
<dbReference type="PANTHER" id="PTHR15710:SF243">
    <property type="entry name" value="E3 UBIQUITIN-PROTEIN LIGASE PRAJA-2 ISOFORM X1"/>
    <property type="match status" value="1"/>
</dbReference>
<evidence type="ECO:0000256" key="4">
    <source>
        <dbReference type="ARBA" id="ARBA00022771"/>
    </source>
</evidence>
<accession>A0AAV0D7D5</accession>
<dbReference type="Proteomes" id="UP001152523">
    <property type="component" value="Unassembled WGS sequence"/>
</dbReference>
<name>A0AAV0D7D5_9ASTE</name>
<organism evidence="8 9">
    <name type="scientific">Cuscuta epithymum</name>
    <dbReference type="NCBI Taxonomy" id="186058"/>
    <lineage>
        <taxon>Eukaryota</taxon>
        <taxon>Viridiplantae</taxon>
        <taxon>Streptophyta</taxon>
        <taxon>Embryophyta</taxon>
        <taxon>Tracheophyta</taxon>
        <taxon>Spermatophyta</taxon>
        <taxon>Magnoliopsida</taxon>
        <taxon>eudicotyledons</taxon>
        <taxon>Gunneridae</taxon>
        <taxon>Pentapetalae</taxon>
        <taxon>asterids</taxon>
        <taxon>lamiids</taxon>
        <taxon>Solanales</taxon>
        <taxon>Convolvulaceae</taxon>
        <taxon>Cuscuteae</taxon>
        <taxon>Cuscuta</taxon>
        <taxon>Cuscuta subgen. Cuscuta</taxon>
    </lineage>
</organism>
<dbReference type="SUPFAM" id="SSF57850">
    <property type="entry name" value="RING/U-box"/>
    <property type="match status" value="1"/>
</dbReference>
<feature type="domain" description="RING-type" evidence="7">
    <location>
        <begin position="152"/>
        <end position="207"/>
    </location>
</feature>
<evidence type="ECO:0000313" key="8">
    <source>
        <dbReference type="EMBL" id="CAH9091169.1"/>
    </source>
</evidence>
<evidence type="ECO:0000256" key="5">
    <source>
        <dbReference type="ARBA" id="ARBA00022833"/>
    </source>
</evidence>
<dbReference type="GO" id="GO:0016567">
    <property type="term" value="P:protein ubiquitination"/>
    <property type="evidence" value="ECO:0007669"/>
    <property type="project" value="TreeGrafter"/>
</dbReference>
<comment type="catalytic activity">
    <reaction evidence="1">
        <text>S-ubiquitinyl-[E2 ubiquitin-conjugating enzyme]-L-cysteine + [acceptor protein]-L-lysine = [E2 ubiquitin-conjugating enzyme]-L-cysteine + N(6)-ubiquitinyl-[acceptor protein]-L-lysine.</text>
        <dbReference type="EC" id="2.3.2.27"/>
    </reaction>
</comment>
<evidence type="ECO:0000256" key="2">
    <source>
        <dbReference type="ARBA" id="ARBA00012483"/>
    </source>
</evidence>
<dbReference type="InterPro" id="IPR001841">
    <property type="entry name" value="Znf_RING"/>
</dbReference>
<gene>
    <name evidence="8" type="ORF">CEPIT_LOCUS11593</name>
</gene>
<dbReference type="GO" id="GO:0008270">
    <property type="term" value="F:zinc ion binding"/>
    <property type="evidence" value="ECO:0007669"/>
    <property type="project" value="UniProtKB-KW"/>
</dbReference>
<evidence type="ECO:0000256" key="1">
    <source>
        <dbReference type="ARBA" id="ARBA00000900"/>
    </source>
</evidence>
<evidence type="ECO:0000313" key="9">
    <source>
        <dbReference type="Proteomes" id="UP001152523"/>
    </source>
</evidence>
<evidence type="ECO:0000256" key="6">
    <source>
        <dbReference type="PROSITE-ProRule" id="PRU00175"/>
    </source>
</evidence>
<reference evidence="8" key="1">
    <citation type="submission" date="2022-07" db="EMBL/GenBank/DDBJ databases">
        <authorList>
            <person name="Macas J."/>
            <person name="Novak P."/>
            <person name="Neumann P."/>
        </authorList>
    </citation>
    <scope>NUCLEOTIDE SEQUENCE</scope>
</reference>
<keyword evidence="9" id="KW-1185">Reference proteome</keyword>
<dbReference type="EC" id="2.3.2.27" evidence="2"/>
<protein>
    <recommendedName>
        <fullName evidence="2">RING-type E3 ubiquitin transferase</fullName>
        <ecNumber evidence="2">2.3.2.27</ecNumber>
    </recommendedName>
</protein>
<keyword evidence="5" id="KW-0862">Zinc</keyword>
<proteinExistence type="predicted"/>
<keyword evidence="4 6" id="KW-0863">Zinc-finger</keyword>
<sequence>MMRFTAYAVCDRPRSAASTTASAGLPHDGVYVKFSLYTSPFQMDSITTVCRQLSNEGRFSMLSAILPKWGHILDCQTLLAITKEVIRKARQQIAESDHDHRRRHQILVKILSFQIHDDVEAADDDDVNVVRSTRKRANADIEGGDGGGNCYCVICMEEMTAEMRRANKKSRMFNDVVTCNHIATGSYFHNRCLCTWLRKNPSCPLCRSQIINKIHN</sequence>
<dbReference type="GO" id="GO:0005737">
    <property type="term" value="C:cytoplasm"/>
    <property type="evidence" value="ECO:0007669"/>
    <property type="project" value="TreeGrafter"/>
</dbReference>
<keyword evidence="3" id="KW-0479">Metal-binding</keyword>
<dbReference type="EMBL" id="CAMAPF010000067">
    <property type="protein sequence ID" value="CAH9091169.1"/>
    <property type="molecule type" value="Genomic_DNA"/>
</dbReference>